<feature type="region of interest" description="Disordered" evidence="1">
    <location>
        <begin position="20"/>
        <end position="41"/>
    </location>
</feature>
<gene>
    <name evidence="3" type="ORF">BN13_1260002</name>
</gene>
<dbReference type="EMBL" id="CAJC01000031">
    <property type="protein sequence ID" value="CCI51833.1"/>
    <property type="molecule type" value="Genomic_DNA"/>
</dbReference>
<proteinExistence type="predicted"/>
<keyword evidence="2" id="KW-0732">Signal</keyword>
<dbReference type="RefSeq" id="WP_048548147.1">
    <property type="nucleotide sequence ID" value="NZ_HF571038.1"/>
</dbReference>
<name>A0A077MAV9_9MICO</name>
<evidence type="ECO:0000256" key="2">
    <source>
        <dbReference type="SAM" id="SignalP"/>
    </source>
</evidence>
<feature type="chain" id="PRO_5001721275" evidence="2">
    <location>
        <begin position="25"/>
        <end position="718"/>
    </location>
</feature>
<accession>A0A077MAV9</accession>
<reference evidence="3 4" key="1">
    <citation type="journal article" date="2013" name="ISME J.">
        <title>A metabolic model for members of the genus Tetrasphaera involved in enhanced biological phosphorus removal.</title>
        <authorList>
            <person name="Kristiansen R."/>
            <person name="Nguyen H.T.T."/>
            <person name="Saunders A.M."/>
            <person name="Nielsen J.L."/>
            <person name="Wimmer R."/>
            <person name="Le V.Q."/>
            <person name="McIlroy S.J."/>
            <person name="Petrovski S."/>
            <person name="Seviour R.J."/>
            <person name="Calteau A."/>
            <person name="Nielsen K.L."/>
            <person name="Nielsen P.H."/>
        </authorList>
    </citation>
    <scope>NUCLEOTIDE SEQUENCE [LARGE SCALE GENOMIC DNA]</scope>
    <source>
        <strain evidence="3 4">Ben 74</strain>
    </source>
</reference>
<dbReference type="AlphaFoldDB" id="A0A077MAV9"/>
<organism evidence="3 4">
    <name type="scientific">Nostocoides jenkinsii Ben 74</name>
    <dbReference type="NCBI Taxonomy" id="1193518"/>
    <lineage>
        <taxon>Bacteria</taxon>
        <taxon>Bacillati</taxon>
        <taxon>Actinomycetota</taxon>
        <taxon>Actinomycetes</taxon>
        <taxon>Micrococcales</taxon>
        <taxon>Intrasporangiaceae</taxon>
        <taxon>Nostocoides</taxon>
    </lineage>
</organism>
<dbReference type="OrthoDB" id="9813435at2"/>
<evidence type="ECO:0000313" key="4">
    <source>
        <dbReference type="Proteomes" id="UP000035720"/>
    </source>
</evidence>
<dbReference type="STRING" id="1193518.BN13_1260002"/>
<evidence type="ECO:0000256" key="1">
    <source>
        <dbReference type="SAM" id="MobiDB-lite"/>
    </source>
</evidence>
<feature type="signal peptide" evidence="2">
    <location>
        <begin position="1"/>
        <end position="24"/>
    </location>
</feature>
<keyword evidence="4" id="KW-1185">Reference proteome</keyword>
<sequence>MKLTTVIAGALALGLGATTGSASAMGSERPQPPVATATPRTAGPIATSQLALPTGDVIRVAEGPTGPVVTPDGAFTGGGATVYRVGRSTYVVPHSVASLVGTKLSAQLFDVRALSAGDPDRVPVTITYAAPDSPTPVTGVDITRRAGRTAYGYLTRASRARFKAALAGQGAGRLLRNVAEIAGHGTPANPTWAMHTVAIDVVGVDGRPSGATIAVLNVDDPAKPSYLVGANGTGRSKVSLPTGRYQVIGAATDPVAGVSYLASTREFVVDAARSVTLDLRTATTPLVTQLHRAARRDMVVTALTRTISKGGTDAVNEIEVIETSGRPTRFYLSPTVGSLTGTQTLQRFVSASSPKDSADRYTYTTYHSRTGAIPSSEIEFRSDTSNLTAYPSSFYGPAEMPGAVVRTAIADRLETRTFDTPLGGPARLTRYVTASPGVTVGTTYVQQPGADGDRVGVFTAPASVQVPGVVARDGWGKPALHGRFLTTPQAPGDPVWCPACINDYFVGVAQNPMADNNIAHSGAPDVVGGADSGRYALTGGGMTLASGTGAINTSTFYLPGTKTLSLTQSGRRTLSGATAASVTTTTSVRPKAAIALPSGWLCSFGDDCRVLPFLSADYDAPINLSGRLAAGRQQIGVTVRQVGRASAVGVTSVKAWIRHGEGSWRAVPARGEGAAYEVAVDIPTVTRPTPVSLRVAVADEAGSTLTETMTNAFTLPQR</sequence>
<dbReference type="Proteomes" id="UP000035720">
    <property type="component" value="Unassembled WGS sequence"/>
</dbReference>
<evidence type="ECO:0000313" key="3">
    <source>
        <dbReference type="EMBL" id="CCI51833.1"/>
    </source>
</evidence>
<protein>
    <submittedName>
        <fullName evidence="3">Uncharacterized protein</fullName>
    </submittedName>
</protein>
<comment type="caution">
    <text evidence="3">The sequence shown here is derived from an EMBL/GenBank/DDBJ whole genome shotgun (WGS) entry which is preliminary data.</text>
</comment>